<dbReference type="Proteomes" id="UP001497444">
    <property type="component" value="Unassembled WGS sequence"/>
</dbReference>
<keyword evidence="1" id="KW-0472">Membrane</keyword>
<proteinExistence type="predicted"/>
<accession>A0ABP0VGN0</accession>
<dbReference type="EMBL" id="CAXAQS010000776">
    <property type="protein sequence ID" value="CAK9253096.1"/>
    <property type="molecule type" value="Genomic_DNA"/>
</dbReference>
<evidence type="ECO:0000313" key="3">
    <source>
        <dbReference type="Proteomes" id="UP001497444"/>
    </source>
</evidence>
<feature type="transmembrane region" description="Helical" evidence="1">
    <location>
        <begin position="50"/>
        <end position="67"/>
    </location>
</feature>
<organism evidence="2 3">
    <name type="scientific">Sphagnum jensenii</name>
    <dbReference type="NCBI Taxonomy" id="128206"/>
    <lineage>
        <taxon>Eukaryota</taxon>
        <taxon>Viridiplantae</taxon>
        <taxon>Streptophyta</taxon>
        <taxon>Embryophyta</taxon>
        <taxon>Bryophyta</taxon>
        <taxon>Sphagnophytina</taxon>
        <taxon>Sphagnopsida</taxon>
        <taxon>Sphagnales</taxon>
        <taxon>Sphagnaceae</taxon>
        <taxon>Sphagnum</taxon>
    </lineage>
</organism>
<feature type="transmembrane region" description="Helical" evidence="1">
    <location>
        <begin position="143"/>
        <end position="163"/>
    </location>
</feature>
<name>A0ABP0VGN0_9BRYO</name>
<keyword evidence="1" id="KW-0812">Transmembrane</keyword>
<protein>
    <submittedName>
        <fullName evidence="2">Uncharacterized protein</fullName>
    </submittedName>
</protein>
<keyword evidence="3" id="KW-1185">Reference proteome</keyword>
<feature type="transmembrane region" description="Helical" evidence="1">
    <location>
        <begin position="9"/>
        <end position="30"/>
    </location>
</feature>
<feature type="transmembrane region" description="Helical" evidence="1">
    <location>
        <begin position="175"/>
        <end position="192"/>
    </location>
</feature>
<feature type="transmembrane region" description="Helical" evidence="1">
    <location>
        <begin position="212"/>
        <end position="232"/>
    </location>
</feature>
<feature type="transmembrane region" description="Helical" evidence="1">
    <location>
        <begin position="113"/>
        <end position="131"/>
    </location>
</feature>
<evidence type="ECO:0000313" key="2">
    <source>
        <dbReference type="EMBL" id="CAK9253096.1"/>
    </source>
</evidence>
<comment type="caution">
    <text evidence="2">The sequence shown here is derived from an EMBL/GenBank/DDBJ whole genome shotgun (WGS) entry which is preliminary data.</text>
</comment>
<sequence>MKRTLEVRWLYLATVFGIATEMHPIAWIAVPALMVPNLNLIVRKSKQAQSNVFASFLLFILFAAPVLRNFPLPMNGGNQFPPDFRAELAHFLNMISGRQSLLWLHGYDVRADIFPFMLLGLVAVLFVSLIARAIKGRSPEELYLGLSLIVHAAATVFMLWMTYRGRSLRVLGDERYFLGLVPGWLFLFANGISELIDVSTEFIARFKFQTEFVLALTLLGLTFPSHAIPLMAKVFNNEHDPYYQVAQFLETQCPKSSCLAYTENFWMYWPVRYYTGDRIDVNYLTHNWHTEPTISPADRYTIHCLYKDSAQLRVLTRFSNLTMNFDEDQLGVEKPVKITCVELPHTPPLILTENITHD</sequence>
<evidence type="ECO:0000256" key="1">
    <source>
        <dbReference type="SAM" id="Phobius"/>
    </source>
</evidence>
<gene>
    <name evidence="2" type="ORF">CSSPJE1EN1_LOCUS28474</name>
</gene>
<keyword evidence="1" id="KW-1133">Transmembrane helix</keyword>
<reference evidence="2" key="1">
    <citation type="submission" date="2024-02" db="EMBL/GenBank/DDBJ databases">
        <authorList>
            <consortium name="ELIXIR-Norway"/>
            <consortium name="Elixir Norway"/>
        </authorList>
    </citation>
    <scope>NUCLEOTIDE SEQUENCE</scope>
</reference>